<gene>
    <name evidence="1" type="ORF">PQQ68_26870</name>
</gene>
<name>A0ABW9DEN9_9BURK</name>
<evidence type="ECO:0008006" key="3">
    <source>
        <dbReference type="Google" id="ProtNLM"/>
    </source>
</evidence>
<evidence type="ECO:0000313" key="2">
    <source>
        <dbReference type="Proteomes" id="UP001629367"/>
    </source>
</evidence>
<comment type="caution">
    <text evidence="1">The sequence shown here is derived from an EMBL/GenBank/DDBJ whole genome shotgun (WGS) entry which is preliminary data.</text>
</comment>
<evidence type="ECO:0000313" key="1">
    <source>
        <dbReference type="EMBL" id="MFM0596658.1"/>
    </source>
</evidence>
<keyword evidence="2" id="KW-1185">Reference proteome</keyword>
<dbReference type="Proteomes" id="UP001629367">
    <property type="component" value="Unassembled WGS sequence"/>
</dbReference>
<proteinExistence type="predicted"/>
<sequence>MFFSQISEGPPTENNHQIDEGMMKNIMTIIGFGAVLAACNSLQPQGSTSGADISKFDPQFVKAHLIVGKTTPAEVRQIYGEPRSPNVSSDGTENWHYQPSDVENKGIRDALGLLANHVSLGPLSTYNNATDAPSRAIDAAAPKQRYAALSIIFRKGVVSDYNLSR</sequence>
<dbReference type="RefSeq" id="WP_408216829.1">
    <property type="nucleotide sequence ID" value="NZ_JAQQBZ010000023.1"/>
</dbReference>
<reference evidence="1 2" key="1">
    <citation type="journal article" date="2024" name="Chem. Sci.">
        <title>Discovery of megapolipeptins by genome mining of a Burkholderiales bacteria collection.</title>
        <authorList>
            <person name="Paulo B.S."/>
            <person name="Recchia M.J.J."/>
            <person name="Lee S."/>
            <person name="Fergusson C.H."/>
            <person name="Romanowski S.B."/>
            <person name="Hernandez A."/>
            <person name="Krull N."/>
            <person name="Liu D.Y."/>
            <person name="Cavanagh H."/>
            <person name="Bos A."/>
            <person name="Gray C.A."/>
            <person name="Murphy B.T."/>
            <person name="Linington R.G."/>
            <person name="Eustaquio A.S."/>
        </authorList>
    </citation>
    <scope>NUCLEOTIDE SEQUENCE [LARGE SCALE GENOMIC DNA]</scope>
    <source>
        <strain evidence="1 2">RL17-335-BIF-A</strain>
    </source>
</reference>
<organism evidence="1 2">
    <name type="scientific">Paraburkholderia dilworthii</name>
    <dbReference type="NCBI Taxonomy" id="948106"/>
    <lineage>
        <taxon>Bacteria</taxon>
        <taxon>Pseudomonadati</taxon>
        <taxon>Pseudomonadota</taxon>
        <taxon>Betaproteobacteria</taxon>
        <taxon>Burkholderiales</taxon>
        <taxon>Burkholderiaceae</taxon>
        <taxon>Paraburkholderia</taxon>
    </lineage>
</organism>
<accession>A0ABW9DEN9</accession>
<dbReference type="EMBL" id="JAQQBZ010000023">
    <property type="protein sequence ID" value="MFM0596658.1"/>
    <property type="molecule type" value="Genomic_DNA"/>
</dbReference>
<protein>
    <recommendedName>
        <fullName evidence="3">Beta-barrel assembly machine subunit BamE</fullName>
    </recommendedName>
</protein>